<sequence length="1162" mass="130138">MQDGKAAIPKFGSFKPKATLSATPKNPSTNPSPPRDDNYVKRVERSSRDTSQDNRHHRYSHKHVGRSPDREHKHHRRYRDESHDHREERCRERREQGGAQVIDSNNLNNIPWNEGPELYTVDRRGDVQNIKYGSLSHYSIPPYRRTGYGNIVGLSKHDKIDRDRSDDRGIVLEERGPARSERASRLSREPVHESRKVRLIAPSASDPGMKHDADFVPIHSNRKRKRGSETPDAEQSGVDYRSIEGKAKADARPTDADPEYISGSSDADIDRDASGFDFAEIQQKNAMLSRRVKENPDNLDSWLDLIKHQEAMMGLGHGRKLTGSEQRSLAEVRISIFEQALSEKLVRGPARVTLLLGMLEQGSKIWESKKQASKWEEVLTKNADIVELWTKYLNFAQTNGTEFKYEACRLVYTKCLDVLDKALKKQTESISAVSKIHRIQIYVLLRLTCMMRDAGYHEHAIAMWQATLEYIILRPKEVDSSAALGAFEEFWESEVPRIGEGGAQGWARFHTHGGEAPKPDAPELSPHIDQEDCFGLFLQTELAFQRQYAMPGRTADEAGQDDPYHVVLFSDIVNYLQVLPVDLPATILLEAFLRFCGLPPLPAHGNERSMQHLWLDPLVDSSAKDGNAMRLPNNAIVSSITAADKAQNDELSQNGAIMQSHSGSFGASFKTISAFPTQYHQIATATLFPSKAFASDIREGASLTEYALRLLVFSLPADDNLAEYYLASVFARDPSSAPKAAKALLKARPSSLRLYNAYAIIESRAGRSASANKVFATAIAMSHHLPLNEQTDVVLLWRTWAWEALRSNDIALTMRRVLSIGEEKPNPQAESQSERTSTAVLKARNWLTAGHDHALSASDWHSLTLYVDCLALQEYLRPASTNHTPSATTPPVITADLPSALAVYASKIHALSHPPNQAPALALELLHQARASLLVHHALHHPSLSPSLLRAPIAESLSLFPSNTNFLILHAANQSRFRLDDRIRLATSTATAAGREREKTVVELAFDVFVETQRYKELGVEMGGTVHAVRAAFERAVSSLAGMHAVRLWEAYVRFEIEHALSMQPAPSFQSRHRASGGRKLPELRLEKAKAVYLRGLRALPWSKAFLMLGFEVLRDEEGKEGGLRWEEMRGVWDGLGERELRVHTDIEGSVEEVARRRRREG</sequence>
<gene>
    <name evidence="1" type="ORF">LTS18_010641</name>
</gene>
<organism evidence="1 2">
    <name type="scientific">Coniosporium uncinatum</name>
    <dbReference type="NCBI Taxonomy" id="93489"/>
    <lineage>
        <taxon>Eukaryota</taxon>
        <taxon>Fungi</taxon>
        <taxon>Dikarya</taxon>
        <taxon>Ascomycota</taxon>
        <taxon>Pezizomycotina</taxon>
        <taxon>Dothideomycetes</taxon>
        <taxon>Dothideomycetes incertae sedis</taxon>
        <taxon>Coniosporium</taxon>
    </lineage>
</organism>
<evidence type="ECO:0000313" key="1">
    <source>
        <dbReference type="EMBL" id="KAK3082224.1"/>
    </source>
</evidence>
<reference evidence="1" key="1">
    <citation type="submission" date="2024-09" db="EMBL/GenBank/DDBJ databases">
        <title>Black Yeasts Isolated from many extreme environments.</title>
        <authorList>
            <person name="Coleine C."/>
            <person name="Stajich J.E."/>
            <person name="Selbmann L."/>
        </authorList>
    </citation>
    <scope>NUCLEOTIDE SEQUENCE</scope>
    <source>
        <strain evidence="1">CCFEE 5737</strain>
    </source>
</reference>
<dbReference type="EMBL" id="JAWDJW010000003">
    <property type="protein sequence ID" value="KAK3082224.1"/>
    <property type="molecule type" value="Genomic_DNA"/>
</dbReference>
<name>A0ACC3DZD5_9PEZI</name>
<evidence type="ECO:0000313" key="2">
    <source>
        <dbReference type="Proteomes" id="UP001186974"/>
    </source>
</evidence>
<comment type="caution">
    <text evidence="1">The sequence shown here is derived from an EMBL/GenBank/DDBJ whole genome shotgun (WGS) entry which is preliminary data.</text>
</comment>
<dbReference type="Proteomes" id="UP001186974">
    <property type="component" value="Unassembled WGS sequence"/>
</dbReference>
<keyword evidence="2" id="KW-1185">Reference proteome</keyword>
<proteinExistence type="predicted"/>
<protein>
    <submittedName>
        <fullName evidence="1">Uncharacterized protein</fullName>
    </submittedName>
</protein>
<accession>A0ACC3DZD5</accession>